<dbReference type="AlphaFoldDB" id="A0AA88UEF5"/>
<accession>A0AA88UEF5</accession>
<proteinExistence type="predicted"/>
<comment type="caution">
    <text evidence="1">The sequence shown here is derived from an EMBL/GenBank/DDBJ whole genome shotgun (WGS) entry which is preliminary data.</text>
</comment>
<dbReference type="EMBL" id="JAVXUO010001805">
    <property type="protein sequence ID" value="KAK2978976.1"/>
    <property type="molecule type" value="Genomic_DNA"/>
</dbReference>
<keyword evidence="2" id="KW-1185">Reference proteome</keyword>
<sequence length="256" mass="28885">MEEKEPNIELCYKRGFGAHEQMKYSGRMVIVISFIEPLDPLVINLGLLSLWIENSGCFGEGRVVSLLNMKTMVDMFGRSFNWPYHAKQPRPPLFTSELAYPVQLQLFKHSVSHSCKLRFENNLAALASGIFRLGNFVNPSPLPFPQEHFESLIWKYECYLIDVVDETKVQDLGNCGIVNFIGLGCRNRYRHAAKGLSVPRPATPVSGQVFVQKELSGAVHLNRGGEPAAPWVLIRLPRSYDPVEARPLVHPQFHPG</sequence>
<name>A0AA88UEF5_9ASTE</name>
<evidence type="ECO:0000313" key="1">
    <source>
        <dbReference type="EMBL" id="KAK2978976.1"/>
    </source>
</evidence>
<protein>
    <submittedName>
        <fullName evidence="1">Uncharacterized protein</fullName>
    </submittedName>
</protein>
<dbReference type="Proteomes" id="UP001187471">
    <property type="component" value="Unassembled WGS sequence"/>
</dbReference>
<organism evidence="1 2">
    <name type="scientific">Escallonia rubra</name>
    <dbReference type="NCBI Taxonomy" id="112253"/>
    <lineage>
        <taxon>Eukaryota</taxon>
        <taxon>Viridiplantae</taxon>
        <taxon>Streptophyta</taxon>
        <taxon>Embryophyta</taxon>
        <taxon>Tracheophyta</taxon>
        <taxon>Spermatophyta</taxon>
        <taxon>Magnoliopsida</taxon>
        <taxon>eudicotyledons</taxon>
        <taxon>Gunneridae</taxon>
        <taxon>Pentapetalae</taxon>
        <taxon>asterids</taxon>
        <taxon>campanulids</taxon>
        <taxon>Escalloniales</taxon>
        <taxon>Escalloniaceae</taxon>
        <taxon>Escallonia</taxon>
    </lineage>
</organism>
<evidence type="ECO:0000313" key="2">
    <source>
        <dbReference type="Proteomes" id="UP001187471"/>
    </source>
</evidence>
<gene>
    <name evidence="1" type="ORF">RJ640_017540</name>
</gene>
<reference evidence="1" key="1">
    <citation type="submission" date="2022-12" db="EMBL/GenBank/DDBJ databases">
        <title>Draft genome assemblies for two species of Escallonia (Escalloniales).</title>
        <authorList>
            <person name="Chanderbali A."/>
            <person name="Dervinis C."/>
            <person name="Anghel I."/>
            <person name="Soltis D."/>
            <person name="Soltis P."/>
            <person name="Zapata F."/>
        </authorList>
    </citation>
    <scope>NUCLEOTIDE SEQUENCE</scope>
    <source>
        <strain evidence="1">UCBG92.1500</strain>
        <tissue evidence="1">Leaf</tissue>
    </source>
</reference>